<sequence length="77" mass="8838">MLIPLVREKDDLDWFNAVDFKVESVGNVVAIRYDNIPGRAAIYLMAARCNVQDAQTAVMKFLGLKEENIEWKRPLDI</sequence>
<dbReference type="Proteomes" id="UP001595791">
    <property type="component" value="Unassembled WGS sequence"/>
</dbReference>
<keyword evidence="2" id="KW-1185">Reference proteome</keyword>
<organism evidence="1 2">
    <name type="scientific">Chitinimonas lacunae</name>
    <dbReference type="NCBI Taxonomy" id="1963018"/>
    <lineage>
        <taxon>Bacteria</taxon>
        <taxon>Pseudomonadati</taxon>
        <taxon>Pseudomonadota</taxon>
        <taxon>Betaproteobacteria</taxon>
        <taxon>Neisseriales</taxon>
        <taxon>Chitinibacteraceae</taxon>
        <taxon>Chitinimonas</taxon>
    </lineage>
</organism>
<protein>
    <submittedName>
        <fullName evidence="1">Uncharacterized protein</fullName>
    </submittedName>
</protein>
<evidence type="ECO:0000313" key="1">
    <source>
        <dbReference type="EMBL" id="MFC4161388.1"/>
    </source>
</evidence>
<proteinExistence type="predicted"/>
<evidence type="ECO:0000313" key="2">
    <source>
        <dbReference type="Proteomes" id="UP001595791"/>
    </source>
</evidence>
<dbReference type="RefSeq" id="WP_378167272.1">
    <property type="nucleotide sequence ID" value="NZ_JBHSBU010000001.1"/>
</dbReference>
<gene>
    <name evidence="1" type="ORF">ACFOW7_18795</name>
</gene>
<name>A0ABV8MSZ4_9NEIS</name>
<accession>A0ABV8MSZ4</accession>
<comment type="caution">
    <text evidence="1">The sequence shown here is derived from an EMBL/GenBank/DDBJ whole genome shotgun (WGS) entry which is preliminary data.</text>
</comment>
<reference evidence="2" key="1">
    <citation type="journal article" date="2019" name="Int. J. Syst. Evol. Microbiol.">
        <title>The Global Catalogue of Microorganisms (GCM) 10K type strain sequencing project: providing services to taxonomists for standard genome sequencing and annotation.</title>
        <authorList>
            <consortium name="The Broad Institute Genomics Platform"/>
            <consortium name="The Broad Institute Genome Sequencing Center for Infectious Disease"/>
            <person name="Wu L."/>
            <person name="Ma J."/>
        </authorList>
    </citation>
    <scope>NUCLEOTIDE SEQUENCE [LARGE SCALE GENOMIC DNA]</scope>
    <source>
        <strain evidence="2">LMG 29894</strain>
    </source>
</reference>
<dbReference type="EMBL" id="JBHSBU010000001">
    <property type="protein sequence ID" value="MFC4161388.1"/>
    <property type="molecule type" value="Genomic_DNA"/>
</dbReference>